<dbReference type="RefSeq" id="WP_153975866.1">
    <property type="nucleotide sequence ID" value="NZ_CP039268.1"/>
</dbReference>
<keyword evidence="8 15" id="KW-0375">Hydrogen ion transport</keyword>
<dbReference type="InterPro" id="IPR020546">
    <property type="entry name" value="ATP_synth_F1_dsu/esu_N"/>
</dbReference>
<dbReference type="PANTHER" id="PTHR13822">
    <property type="entry name" value="ATP SYNTHASE DELTA/EPSILON CHAIN"/>
    <property type="match status" value="1"/>
</dbReference>
<dbReference type="InterPro" id="IPR001469">
    <property type="entry name" value="ATP_synth_F1_dsu/esu"/>
</dbReference>
<dbReference type="Proteomes" id="UP000426424">
    <property type="component" value="Chromosome"/>
</dbReference>
<name>A0A6I6EKR3_THETI</name>
<dbReference type="EMBL" id="CP039268">
    <property type="protein sequence ID" value="QGU33677.1"/>
    <property type="molecule type" value="Genomic_DNA"/>
</dbReference>
<evidence type="ECO:0000256" key="10">
    <source>
        <dbReference type="ARBA" id="ARBA00023136"/>
    </source>
</evidence>
<dbReference type="HAMAP" id="MF_00530">
    <property type="entry name" value="ATP_synth_epsil_bac"/>
    <property type="match status" value="1"/>
</dbReference>
<keyword evidence="10 15" id="KW-0472">Membrane</keyword>
<dbReference type="SUPFAM" id="SSF46604">
    <property type="entry name" value="Epsilon subunit of F1F0-ATP synthase C-terminal domain"/>
    <property type="match status" value="1"/>
</dbReference>
<evidence type="ECO:0000256" key="12">
    <source>
        <dbReference type="ARBA" id="ARBA00023310"/>
    </source>
</evidence>
<keyword evidence="6 15" id="KW-0813">Transport</keyword>
<dbReference type="InterPro" id="IPR020547">
    <property type="entry name" value="ATP_synth_F1_esu_C"/>
</dbReference>
<dbReference type="CDD" id="cd12152">
    <property type="entry name" value="F1-ATPase_delta"/>
    <property type="match status" value="1"/>
</dbReference>
<evidence type="ECO:0000256" key="16">
    <source>
        <dbReference type="RuleBase" id="RU003656"/>
    </source>
</evidence>
<evidence type="ECO:0000259" key="18">
    <source>
        <dbReference type="Pfam" id="PF02823"/>
    </source>
</evidence>
<reference evidence="19 20" key="1">
    <citation type="submission" date="2019-12" db="EMBL/GenBank/DDBJ databases">
        <title>The complete genome of the thermophilic, anoxygenic phototrophic gammaproteobacterium Thermochromatium tepidum.</title>
        <authorList>
            <person name="Sattley W.M."/>
            <person name="Swingley W.D."/>
            <person name="Burchell B.M."/>
            <person name="Gurbani S.A."/>
            <person name="Kujawa C.M."/>
            <person name="Nuccio D.A."/>
            <person name="Schladweiler J."/>
            <person name="Shaffer K.N."/>
            <person name="Stokes L.M."/>
            <person name="Touchman J.W."/>
            <person name="Blankenship R.E."/>
            <person name="Madigan M.T."/>
        </authorList>
    </citation>
    <scope>NUCLEOTIDE SEQUENCE [LARGE SCALE GENOMIC DNA]</scope>
    <source>
        <strain evidence="19 20">ATCC 43061</strain>
    </source>
</reference>
<comment type="function">
    <text evidence="1 15">Produces ATP from ADP in the presence of a proton gradient across the membrane.</text>
</comment>
<evidence type="ECO:0000313" key="20">
    <source>
        <dbReference type="Proteomes" id="UP000426424"/>
    </source>
</evidence>
<dbReference type="InterPro" id="IPR036794">
    <property type="entry name" value="ATP_F1_dsu/esu_C_sf"/>
</dbReference>
<keyword evidence="12 15" id="KW-0066">ATP synthesis</keyword>
<gene>
    <name evidence="15" type="primary">atpC</name>
    <name evidence="19" type="ORF">E6P07_12230</name>
</gene>
<dbReference type="NCBIfam" id="TIGR01216">
    <property type="entry name" value="ATP_synt_epsi"/>
    <property type="match status" value="1"/>
</dbReference>
<feature type="domain" description="ATP synthase epsilon subunit C-terminal" evidence="17">
    <location>
        <begin position="89"/>
        <end position="133"/>
    </location>
</feature>
<evidence type="ECO:0000256" key="8">
    <source>
        <dbReference type="ARBA" id="ARBA00022781"/>
    </source>
</evidence>
<keyword evidence="9 15" id="KW-0406">Ion transport</keyword>
<keyword evidence="20" id="KW-1185">Reference proteome</keyword>
<dbReference type="OrthoDB" id="9791445at2"/>
<accession>A0A6I6EKR3</accession>
<keyword evidence="11 15" id="KW-0139">CF(1)</keyword>
<dbReference type="SUPFAM" id="SSF51344">
    <property type="entry name" value="Epsilon subunit of F1F0-ATP synthase N-terminal domain"/>
    <property type="match status" value="1"/>
</dbReference>
<protein>
    <recommendedName>
        <fullName evidence="5 15">ATP synthase epsilon chain</fullName>
    </recommendedName>
    <alternativeName>
        <fullName evidence="14 15">ATP synthase F1 sector epsilon subunit</fullName>
    </alternativeName>
    <alternativeName>
        <fullName evidence="13 15">F-ATPase epsilon subunit</fullName>
    </alternativeName>
</protein>
<evidence type="ECO:0000256" key="9">
    <source>
        <dbReference type="ARBA" id="ARBA00023065"/>
    </source>
</evidence>
<evidence type="ECO:0000256" key="11">
    <source>
        <dbReference type="ARBA" id="ARBA00023196"/>
    </source>
</evidence>
<evidence type="ECO:0000256" key="14">
    <source>
        <dbReference type="ARBA" id="ARBA00031795"/>
    </source>
</evidence>
<evidence type="ECO:0000256" key="6">
    <source>
        <dbReference type="ARBA" id="ARBA00022448"/>
    </source>
</evidence>
<dbReference type="Pfam" id="PF02823">
    <property type="entry name" value="ATP-synt_DE_N"/>
    <property type="match status" value="1"/>
</dbReference>
<dbReference type="GO" id="GO:0045259">
    <property type="term" value="C:proton-transporting ATP synthase complex"/>
    <property type="evidence" value="ECO:0007669"/>
    <property type="project" value="UniProtKB-KW"/>
</dbReference>
<dbReference type="GO" id="GO:0046933">
    <property type="term" value="F:proton-transporting ATP synthase activity, rotational mechanism"/>
    <property type="evidence" value="ECO:0007669"/>
    <property type="project" value="UniProtKB-UniRule"/>
</dbReference>
<evidence type="ECO:0000256" key="15">
    <source>
        <dbReference type="HAMAP-Rule" id="MF_00530"/>
    </source>
</evidence>
<dbReference type="GO" id="GO:0005524">
    <property type="term" value="F:ATP binding"/>
    <property type="evidence" value="ECO:0007669"/>
    <property type="project" value="UniProtKB-UniRule"/>
</dbReference>
<organism evidence="19 20">
    <name type="scientific">Thermochromatium tepidum ATCC 43061</name>
    <dbReference type="NCBI Taxonomy" id="316276"/>
    <lineage>
        <taxon>Bacteria</taxon>
        <taxon>Pseudomonadati</taxon>
        <taxon>Pseudomonadota</taxon>
        <taxon>Gammaproteobacteria</taxon>
        <taxon>Chromatiales</taxon>
        <taxon>Chromatiaceae</taxon>
        <taxon>Thermochromatium</taxon>
    </lineage>
</organism>
<dbReference type="AlphaFoldDB" id="A0A6I6EKR3"/>
<comment type="subunit">
    <text evidence="4 15 16">F-type ATPases have 2 components, CF(1) - the catalytic core - and CF(0) - the membrane proton channel. CF(1) has five subunits: alpha(3), beta(3), gamma(1), delta(1), epsilon(1). CF(0) has three main subunits: a, b and c.</text>
</comment>
<dbReference type="NCBIfam" id="NF001847">
    <property type="entry name" value="PRK00571.1-4"/>
    <property type="match status" value="1"/>
</dbReference>
<dbReference type="KEGG" id="ttp:E6P07_12230"/>
<evidence type="ECO:0000256" key="3">
    <source>
        <dbReference type="ARBA" id="ARBA00005712"/>
    </source>
</evidence>
<evidence type="ECO:0000313" key="19">
    <source>
        <dbReference type="EMBL" id="QGU33677.1"/>
    </source>
</evidence>
<comment type="similarity">
    <text evidence="3 15 16">Belongs to the ATPase epsilon chain family.</text>
</comment>
<dbReference type="FunFam" id="1.20.5.440:FF:000001">
    <property type="entry name" value="ATP synthase epsilon chain"/>
    <property type="match status" value="1"/>
</dbReference>
<evidence type="ECO:0000256" key="1">
    <source>
        <dbReference type="ARBA" id="ARBA00003543"/>
    </source>
</evidence>
<feature type="domain" description="ATP synthase F1 complex delta/epsilon subunit N-terminal" evidence="18">
    <location>
        <begin position="6"/>
        <end position="84"/>
    </location>
</feature>
<sequence length="141" mass="15353">MAMTIRVDIVSAEGAIHSGPATMVYATAEMGEVGIAPRHTAFISRLRPGDVRIENEHGEQEHFYVSGGMLEVQPHVVTVLADTAIRARDLDEAAALEAKRRAEDALAGQKAEFEYAKAQAELAEAVAQLRAIEKLRKMKRG</sequence>
<dbReference type="InterPro" id="IPR036771">
    <property type="entry name" value="ATPsynth_dsu/esu_N"/>
</dbReference>
<dbReference type="GO" id="GO:0005886">
    <property type="term" value="C:plasma membrane"/>
    <property type="evidence" value="ECO:0007669"/>
    <property type="project" value="UniProtKB-SubCell"/>
</dbReference>
<evidence type="ECO:0000259" key="17">
    <source>
        <dbReference type="Pfam" id="PF00401"/>
    </source>
</evidence>
<dbReference type="Gene3D" id="1.20.5.440">
    <property type="entry name" value="ATP synthase delta/epsilon subunit, C-terminal domain"/>
    <property type="match status" value="1"/>
</dbReference>
<dbReference type="Gene3D" id="2.60.15.10">
    <property type="entry name" value="F0F1 ATP synthase delta/epsilon subunit, N-terminal"/>
    <property type="match status" value="1"/>
</dbReference>
<dbReference type="Pfam" id="PF00401">
    <property type="entry name" value="ATP-synt_DE"/>
    <property type="match status" value="1"/>
</dbReference>
<evidence type="ECO:0000256" key="4">
    <source>
        <dbReference type="ARBA" id="ARBA00011648"/>
    </source>
</evidence>
<keyword evidence="7 15" id="KW-1003">Cell membrane</keyword>
<dbReference type="FunFam" id="2.60.15.10:FF:000001">
    <property type="entry name" value="ATP synthase epsilon chain"/>
    <property type="match status" value="1"/>
</dbReference>
<evidence type="ECO:0000256" key="7">
    <source>
        <dbReference type="ARBA" id="ARBA00022475"/>
    </source>
</evidence>
<evidence type="ECO:0000256" key="2">
    <source>
        <dbReference type="ARBA" id="ARBA00004202"/>
    </source>
</evidence>
<proteinExistence type="inferred from homology"/>
<dbReference type="PANTHER" id="PTHR13822:SF10">
    <property type="entry name" value="ATP SYNTHASE EPSILON CHAIN, CHLOROPLASTIC"/>
    <property type="match status" value="1"/>
</dbReference>
<evidence type="ECO:0000256" key="13">
    <source>
        <dbReference type="ARBA" id="ARBA00030215"/>
    </source>
</evidence>
<evidence type="ECO:0000256" key="5">
    <source>
        <dbReference type="ARBA" id="ARBA00014480"/>
    </source>
</evidence>
<comment type="subcellular location">
    <subcellularLocation>
        <location evidence="2 15">Cell membrane</location>
        <topology evidence="2 15">Peripheral membrane protein</topology>
    </subcellularLocation>
</comment>